<dbReference type="Ensembl" id="ENSPMAT00000007634.1">
    <property type="protein sequence ID" value="ENSPMAP00000007600.1"/>
    <property type="gene ID" value="ENSPMAG00000006859.1"/>
</dbReference>
<evidence type="ECO:0000256" key="4">
    <source>
        <dbReference type="ARBA" id="ARBA00022989"/>
    </source>
</evidence>
<dbReference type="Gene3D" id="1.20.1730.10">
    <property type="entry name" value="Sodium/glucose cotransporter"/>
    <property type="match status" value="1"/>
</dbReference>
<evidence type="ECO:0000256" key="6">
    <source>
        <dbReference type="RuleBase" id="RU362091"/>
    </source>
</evidence>
<keyword evidence="4 7" id="KW-1133">Transmembrane helix</keyword>
<protein>
    <submittedName>
        <fullName evidence="8">Solute carrier family 5 member 9</fullName>
    </submittedName>
</protein>
<evidence type="ECO:0000256" key="1">
    <source>
        <dbReference type="ARBA" id="ARBA00004141"/>
    </source>
</evidence>
<reference evidence="8" key="1">
    <citation type="submission" date="2025-08" db="UniProtKB">
        <authorList>
            <consortium name="Ensembl"/>
        </authorList>
    </citation>
    <scope>IDENTIFICATION</scope>
</reference>
<dbReference type="PANTHER" id="PTHR11819">
    <property type="entry name" value="SOLUTE CARRIER FAMILY 5"/>
    <property type="match status" value="1"/>
</dbReference>
<dbReference type="STRING" id="7757.ENSPMAP00000007600"/>
<evidence type="ECO:0000256" key="2">
    <source>
        <dbReference type="ARBA" id="ARBA00006434"/>
    </source>
</evidence>
<dbReference type="OMA" id="WKRMTPT"/>
<feature type="transmembrane region" description="Helical" evidence="7">
    <location>
        <begin position="524"/>
        <end position="545"/>
    </location>
</feature>
<evidence type="ECO:0000256" key="5">
    <source>
        <dbReference type="ARBA" id="ARBA00023136"/>
    </source>
</evidence>
<keyword evidence="5 7" id="KW-0472">Membrane</keyword>
<dbReference type="HOGENOM" id="CLU_018808_9_2_1"/>
<dbReference type="AlphaFoldDB" id="S4RQW4"/>
<feature type="transmembrane region" description="Helical" evidence="7">
    <location>
        <begin position="482"/>
        <end position="504"/>
    </location>
</feature>
<sequence length="555" mass="60272">MDAVDVVVLVVYFVLVMVVGMWASCRTNRSTVGGYFLAGRTMTWLPIGASLMSSNVGSGLFIGLAGSGAAGGIAIGGFEWNVYLSRETSQWVLHLDADSTIELRFWASWVLVALGWVFVPVYITAGVLTMPGYLRRRFGGQRSLYLSGLSLALYVFTKISTDIFAGAIFIKVSLGWDIYLSTVVLIAVTAIYTIAGGLAAVIYTDALQTVIMVVGAMILMGIGLVKLDGYEGMARSYMAAVPNVTVPNTTCHQPRADALHLLRDPVQGDLPWPGLIFGLTVLATWNWCTDQVIVQRSLSARSLSHAKAGSVLAGFLKVLPMFFIVWPGMMSRAMFPALDEVACVVPDECQRVCGSKVGCSNIAYPKLVVELMPTGLRGLMMAVMVAALMSSLTSIFNSSGTIFTIDVWKRFRPRASEMELMVVGRLFVLLLVIISILWLPVVQVANSGRLFDYIQSVTSFLAPPITAIFLLAIFWPRMNEPGAFWALMCGLAIGVSRMALEFSFPPPACGEADRRPPVLRDVHYLYFALLLCGLTALIGVIISLATPAPHPQHVR</sequence>
<feature type="transmembrane region" description="Helical" evidence="7">
    <location>
        <begin position="178"/>
        <end position="203"/>
    </location>
</feature>
<feature type="transmembrane region" description="Helical" evidence="7">
    <location>
        <begin position="379"/>
        <end position="408"/>
    </location>
</feature>
<feature type="transmembrane region" description="Helical" evidence="7">
    <location>
        <begin position="420"/>
        <end position="441"/>
    </location>
</feature>
<dbReference type="Pfam" id="PF00474">
    <property type="entry name" value="SSF"/>
    <property type="match status" value="2"/>
</dbReference>
<feature type="transmembrane region" description="Helical" evidence="7">
    <location>
        <begin position="309"/>
        <end position="329"/>
    </location>
</feature>
<feature type="transmembrane region" description="Helical" evidence="7">
    <location>
        <begin position="453"/>
        <end position="475"/>
    </location>
</feature>
<dbReference type="PROSITE" id="PS50283">
    <property type="entry name" value="NA_SOLUT_SYMP_3"/>
    <property type="match status" value="1"/>
</dbReference>
<dbReference type="InterPro" id="IPR001734">
    <property type="entry name" value="Na/solute_symporter"/>
</dbReference>
<dbReference type="GeneTree" id="ENSGT00940000157546"/>
<feature type="transmembrane region" description="Helical" evidence="7">
    <location>
        <begin position="60"/>
        <end position="83"/>
    </location>
</feature>
<keyword evidence="3 7" id="KW-0812">Transmembrane</keyword>
<feature type="transmembrane region" description="Helical" evidence="7">
    <location>
        <begin position="210"/>
        <end position="227"/>
    </location>
</feature>
<dbReference type="InterPro" id="IPR038377">
    <property type="entry name" value="Na/Glc_symporter_sf"/>
</dbReference>
<name>S4RQW4_PETMA</name>
<accession>S4RQW4</accession>
<dbReference type="InterPro" id="IPR018212">
    <property type="entry name" value="Na/solute_symporter_CS"/>
</dbReference>
<organism evidence="8">
    <name type="scientific">Petromyzon marinus</name>
    <name type="common">Sea lamprey</name>
    <dbReference type="NCBI Taxonomy" id="7757"/>
    <lineage>
        <taxon>Eukaryota</taxon>
        <taxon>Metazoa</taxon>
        <taxon>Chordata</taxon>
        <taxon>Craniata</taxon>
        <taxon>Vertebrata</taxon>
        <taxon>Cyclostomata</taxon>
        <taxon>Hyperoartia</taxon>
        <taxon>Petromyzontiformes</taxon>
        <taxon>Petromyzontidae</taxon>
        <taxon>Petromyzon</taxon>
    </lineage>
</organism>
<feature type="transmembrane region" description="Helical" evidence="7">
    <location>
        <begin position="144"/>
        <end position="172"/>
    </location>
</feature>
<comment type="subcellular location">
    <subcellularLocation>
        <location evidence="1">Membrane</location>
        <topology evidence="1">Multi-pass membrane protein</topology>
    </subcellularLocation>
</comment>
<feature type="transmembrane region" description="Helical" evidence="7">
    <location>
        <begin position="270"/>
        <end position="288"/>
    </location>
</feature>
<dbReference type="NCBIfam" id="TIGR00813">
    <property type="entry name" value="sss"/>
    <property type="match status" value="1"/>
</dbReference>
<evidence type="ECO:0000313" key="8">
    <source>
        <dbReference type="Ensembl" id="ENSPMAP00000007600.1"/>
    </source>
</evidence>
<feature type="transmembrane region" description="Helical" evidence="7">
    <location>
        <begin position="6"/>
        <end position="25"/>
    </location>
</feature>
<proteinExistence type="inferred from homology"/>
<evidence type="ECO:0000256" key="7">
    <source>
        <dbReference type="SAM" id="Phobius"/>
    </source>
</evidence>
<dbReference type="PANTHER" id="PTHR11819:SF96">
    <property type="entry name" value="SODIUM_GLUCOSE COTRANSPORTER 4"/>
    <property type="match status" value="1"/>
</dbReference>
<evidence type="ECO:0000256" key="3">
    <source>
        <dbReference type="ARBA" id="ARBA00022692"/>
    </source>
</evidence>
<dbReference type="GO" id="GO:0005412">
    <property type="term" value="F:D-glucose:sodium symporter activity"/>
    <property type="evidence" value="ECO:0007669"/>
    <property type="project" value="TreeGrafter"/>
</dbReference>
<comment type="similarity">
    <text evidence="2 6">Belongs to the sodium:solute symporter (SSF) (TC 2.A.21) family.</text>
</comment>
<dbReference type="GO" id="GO:0005886">
    <property type="term" value="C:plasma membrane"/>
    <property type="evidence" value="ECO:0007669"/>
    <property type="project" value="TreeGrafter"/>
</dbReference>
<feature type="transmembrane region" description="Helical" evidence="7">
    <location>
        <begin position="103"/>
        <end position="123"/>
    </location>
</feature>
<dbReference type="PROSITE" id="PS00456">
    <property type="entry name" value="NA_SOLUT_SYMP_1"/>
    <property type="match status" value="1"/>
</dbReference>
<reference evidence="8" key="2">
    <citation type="submission" date="2025-09" db="UniProtKB">
        <authorList>
            <consortium name="Ensembl"/>
        </authorList>
    </citation>
    <scope>IDENTIFICATION</scope>
</reference>